<keyword evidence="3" id="KW-1185">Reference proteome</keyword>
<dbReference type="Proteomes" id="UP001066276">
    <property type="component" value="Chromosome 11"/>
</dbReference>
<comment type="caution">
    <text evidence="2">The sequence shown here is derived from an EMBL/GenBank/DDBJ whole genome shotgun (WGS) entry which is preliminary data.</text>
</comment>
<evidence type="ECO:0000313" key="3">
    <source>
        <dbReference type="Proteomes" id="UP001066276"/>
    </source>
</evidence>
<protein>
    <submittedName>
        <fullName evidence="2">Uncharacterized protein</fullName>
    </submittedName>
</protein>
<feature type="compositionally biased region" description="Basic and acidic residues" evidence="1">
    <location>
        <begin position="41"/>
        <end position="63"/>
    </location>
</feature>
<evidence type="ECO:0000256" key="1">
    <source>
        <dbReference type="SAM" id="MobiDB-lite"/>
    </source>
</evidence>
<feature type="region of interest" description="Disordered" evidence="1">
    <location>
        <begin position="31"/>
        <end position="63"/>
    </location>
</feature>
<evidence type="ECO:0000313" key="2">
    <source>
        <dbReference type="EMBL" id="KAJ1087518.1"/>
    </source>
</evidence>
<accession>A0AAV7L8V3</accession>
<sequence>MAPRTHLSSRFRGCDQPGAAGKMAAAAFCSGPLRGSTTTRPPEHNWSRKQVESGRRSRSRCRDVAAGTGRVALFGGKSTRQLRSARTRRPPAASGRARLEQGRFRARQQTEGSARSGHFASCNVALYRRCLKIRREHRQHPAEPDRPGSRE</sequence>
<proteinExistence type="predicted"/>
<gene>
    <name evidence="2" type="ORF">NDU88_000685</name>
</gene>
<dbReference type="AlphaFoldDB" id="A0AAV7L8V3"/>
<dbReference type="EMBL" id="JANPWB010000015">
    <property type="protein sequence ID" value="KAJ1087518.1"/>
    <property type="molecule type" value="Genomic_DNA"/>
</dbReference>
<organism evidence="2 3">
    <name type="scientific">Pleurodeles waltl</name>
    <name type="common">Iberian ribbed newt</name>
    <dbReference type="NCBI Taxonomy" id="8319"/>
    <lineage>
        <taxon>Eukaryota</taxon>
        <taxon>Metazoa</taxon>
        <taxon>Chordata</taxon>
        <taxon>Craniata</taxon>
        <taxon>Vertebrata</taxon>
        <taxon>Euteleostomi</taxon>
        <taxon>Amphibia</taxon>
        <taxon>Batrachia</taxon>
        <taxon>Caudata</taxon>
        <taxon>Salamandroidea</taxon>
        <taxon>Salamandridae</taxon>
        <taxon>Pleurodelinae</taxon>
        <taxon>Pleurodeles</taxon>
    </lineage>
</organism>
<reference evidence="2" key="1">
    <citation type="journal article" date="2022" name="bioRxiv">
        <title>Sequencing and chromosome-scale assembly of the giantPleurodeles waltlgenome.</title>
        <authorList>
            <person name="Brown T."/>
            <person name="Elewa A."/>
            <person name="Iarovenko S."/>
            <person name="Subramanian E."/>
            <person name="Araus A.J."/>
            <person name="Petzold A."/>
            <person name="Susuki M."/>
            <person name="Suzuki K.-i.T."/>
            <person name="Hayashi T."/>
            <person name="Toyoda A."/>
            <person name="Oliveira C."/>
            <person name="Osipova E."/>
            <person name="Leigh N.D."/>
            <person name="Simon A."/>
            <person name="Yun M.H."/>
        </authorList>
    </citation>
    <scope>NUCLEOTIDE SEQUENCE</scope>
    <source>
        <strain evidence="2">20211129_DDA</strain>
        <tissue evidence="2">Liver</tissue>
    </source>
</reference>
<name>A0AAV7L8V3_PLEWA</name>
<feature type="region of interest" description="Disordered" evidence="1">
    <location>
        <begin position="77"/>
        <end position="118"/>
    </location>
</feature>